<dbReference type="PANTHER" id="PTHR33866">
    <property type="entry name" value="S-ADENOSYLMETHIONINE DECARBOXYLASE PROENZYME"/>
    <property type="match status" value="1"/>
</dbReference>
<sequence>MNATFSLNPQAPDPSAHHAHGCHLLLECSGCEPDLLTDLPLLEQVLEKAASEAGATVVKTFLHEFNPHGLSGVVVIAESHIAIHTWPEHHYAAIDIFTCGMPEVAERIYEKLLAAFKPHKHQIKRLERKPPE</sequence>
<keyword evidence="2 9" id="KW-0068">Autocatalytic cleavage</keyword>
<dbReference type="Proteomes" id="UP000184510">
    <property type="component" value="Unassembled WGS sequence"/>
</dbReference>
<dbReference type="GO" id="GO:0008295">
    <property type="term" value="P:spermidine biosynthetic process"/>
    <property type="evidence" value="ECO:0007669"/>
    <property type="project" value="UniProtKB-UniRule"/>
</dbReference>
<keyword evidence="1 9" id="KW-0210">Decarboxylase</keyword>
<dbReference type="HAMAP" id="MF_00464">
    <property type="entry name" value="AdoMetDC_1"/>
    <property type="match status" value="1"/>
</dbReference>
<evidence type="ECO:0000313" key="10">
    <source>
        <dbReference type="EMBL" id="SHJ11308.1"/>
    </source>
</evidence>
<feature type="active site" description="Proton donor; for catalytic activity" evidence="9">
    <location>
        <position position="99"/>
    </location>
</feature>
<gene>
    <name evidence="9" type="primary">speH</name>
    <name evidence="10" type="ORF">SAMN02745181_1213</name>
</gene>
<dbReference type="Gene3D" id="3.60.90.10">
    <property type="entry name" value="S-adenosylmethionine decarboxylase"/>
    <property type="match status" value="1"/>
</dbReference>
<feature type="chain" id="PRO_5023267043" description="S-adenosylmethionine decarboxylase alpha chain" evidence="9">
    <location>
        <begin position="79"/>
        <end position="132"/>
    </location>
</feature>
<keyword evidence="4 9" id="KW-0620">Polyamine biosynthesis</keyword>
<reference evidence="10 11" key="1">
    <citation type="submission" date="2016-11" db="EMBL/GenBank/DDBJ databases">
        <authorList>
            <person name="Jaros S."/>
            <person name="Januszkiewicz K."/>
            <person name="Wedrychowicz H."/>
        </authorList>
    </citation>
    <scope>NUCLEOTIDE SEQUENCE [LARGE SCALE GENOMIC DNA]</scope>
    <source>
        <strain evidence="10 11">DSM 18772</strain>
    </source>
</reference>
<protein>
    <recommendedName>
        <fullName evidence="9">S-adenosylmethionine decarboxylase proenzyme</fullName>
        <shortName evidence="9">AdoMetDC</shortName>
        <shortName evidence="9">SAMDC</shortName>
        <ecNumber evidence="9">4.1.1.50</ecNumber>
    </recommendedName>
    <component>
        <recommendedName>
            <fullName evidence="9">S-adenosylmethionine decarboxylase beta chain</fullName>
        </recommendedName>
    </component>
    <component>
        <recommendedName>
            <fullName evidence="9">S-adenosylmethionine decarboxylase alpha chain</fullName>
        </recommendedName>
    </component>
</protein>
<name>A0A1M6GMW0_9BACT</name>
<dbReference type="EC" id="4.1.1.50" evidence="9"/>
<feature type="modified residue" description="Pyruvic acid (Ser); by autocatalysis" evidence="9">
    <location>
        <position position="79"/>
    </location>
</feature>
<feature type="active site" description="Schiff-base intermediate with substrate; via pyruvic acid" evidence="9">
    <location>
        <position position="79"/>
    </location>
</feature>
<dbReference type="EMBL" id="FQYR01000003">
    <property type="protein sequence ID" value="SHJ11308.1"/>
    <property type="molecule type" value="Genomic_DNA"/>
</dbReference>
<dbReference type="InParanoid" id="A0A1M6GMW0"/>
<dbReference type="NCBIfam" id="TIGR03330">
    <property type="entry name" value="SAM_DCase_Bsu"/>
    <property type="match status" value="1"/>
</dbReference>
<dbReference type="InterPro" id="IPR003826">
    <property type="entry name" value="AdoMetDC_fam_prok"/>
</dbReference>
<keyword evidence="6 9" id="KW-0456">Lyase</keyword>
<evidence type="ECO:0000256" key="6">
    <source>
        <dbReference type="ARBA" id="ARBA00023239"/>
    </source>
</evidence>
<feature type="active site" description="Proton acceptor; for processing activity" evidence="9">
    <location>
        <position position="84"/>
    </location>
</feature>
<comment type="catalytic activity">
    <reaction evidence="9">
        <text>S-adenosyl-L-methionine + H(+) = S-adenosyl 3-(methylsulfanyl)propylamine + CO2</text>
        <dbReference type="Rhea" id="RHEA:15981"/>
        <dbReference type="ChEBI" id="CHEBI:15378"/>
        <dbReference type="ChEBI" id="CHEBI:16526"/>
        <dbReference type="ChEBI" id="CHEBI:57443"/>
        <dbReference type="ChEBI" id="CHEBI:59789"/>
        <dbReference type="EC" id="4.1.1.50"/>
    </reaction>
</comment>
<evidence type="ECO:0000256" key="2">
    <source>
        <dbReference type="ARBA" id="ARBA00022813"/>
    </source>
</evidence>
<dbReference type="OrthoDB" id="9793120at2"/>
<accession>A0A1M6GMW0</accession>
<evidence type="ECO:0000256" key="5">
    <source>
        <dbReference type="ARBA" id="ARBA00023145"/>
    </source>
</evidence>
<evidence type="ECO:0000256" key="1">
    <source>
        <dbReference type="ARBA" id="ARBA00022793"/>
    </source>
</evidence>
<comment type="function">
    <text evidence="9">Catalyzes the decarboxylation of S-adenosylmethionine to S-adenosylmethioninamine (dcAdoMet), the propylamine donor required for the synthesis of the polyamines spermine and spermidine from the diamine putrescine.</text>
</comment>
<proteinExistence type="inferred from homology"/>
<comment type="similarity">
    <text evidence="9">Belongs to the prokaryotic AdoMetDC family. Type 1 subfamily.</text>
</comment>
<keyword evidence="8 9" id="KW-0670">Pyruvate</keyword>
<dbReference type="InterPro" id="IPR017716">
    <property type="entry name" value="S-AdoMet_deCOase_pro-enz"/>
</dbReference>
<evidence type="ECO:0000256" key="7">
    <source>
        <dbReference type="ARBA" id="ARBA00023270"/>
    </source>
</evidence>
<dbReference type="RefSeq" id="WP_143158601.1">
    <property type="nucleotide sequence ID" value="NZ_FQYR01000003.1"/>
</dbReference>
<comment type="PTM">
    <text evidence="9">Is synthesized initially as an inactive proenzyme. Formation of the active enzyme involves a self-maturation process in which the active site pyruvoyl group is generated from an internal serine residue via an autocatalytic post-translational modification. Two non-identical subunits are generated from the proenzyme in this reaction, and the pyruvate is formed at the N-terminus of the alpha chain, which is derived from the carboxyl end of the proenzyme. The post-translation cleavage follows an unusual pathway, termed non-hydrolytic serinolysis, in which the side chain hydroxyl group of the serine supplies its oxygen atom to form the C-terminus of the beta chain, while the remainder of the serine residue undergoes an oxidative deamination to produce ammonia and the pyruvoyl group blocking the N-terminus of the alpha chain.</text>
</comment>
<keyword evidence="7 9" id="KW-0704">Schiff base</keyword>
<feature type="chain" id="PRO_5023267042" description="S-adenosylmethionine decarboxylase beta chain" evidence="9">
    <location>
        <begin position="1"/>
        <end position="78"/>
    </location>
</feature>
<feature type="site" description="Cleavage (non-hydrolytic); by autolysis" evidence="9">
    <location>
        <begin position="78"/>
        <end position="79"/>
    </location>
</feature>
<dbReference type="STRING" id="1123071.SAMN02745181_1213"/>
<evidence type="ECO:0000313" key="11">
    <source>
        <dbReference type="Proteomes" id="UP000184510"/>
    </source>
</evidence>
<comment type="cofactor">
    <cofactor evidence="9">
        <name>pyruvate</name>
        <dbReference type="ChEBI" id="CHEBI:15361"/>
    </cofactor>
    <text evidence="9">Binds 1 pyruvoyl group covalently per subunit.</text>
</comment>
<evidence type="ECO:0000256" key="8">
    <source>
        <dbReference type="ARBA" id="ARBA00023317"/>
    </source>
</evidence>
<dbReference type="PANTHER" id="PTHR33866:SF2">
    <property type="entry name" value="S-ADENOSYLMETHIONINE DECARBOXYLASE PROENZYME"/>
    <property type="match status" value="1"/>
</dbReference>
<keyword evidence="9" id="KW-0949">S-adenosyl-L-methionine</keyword>
<dbReference type="UniPathway" id="UPA00331">
    <property type="reaction ID" value="UER00451"/>
</dbReference>
<evidence type="ECO:0000256" key="4">
    <source>
        <dbReference type="ARBA" id="ARBA00023115"/>
    </source>
</evidence>
<evidence type="ECO:0000256" key="9">
    <source>
        <dbReference type="HAMAP-Rule" id="MF_00464"/>
    </source>
</evidence>
<dbReference type="GO" id="GO:0004014">
    <property type="term" value="F:adenosylmethionine decarboxylase activity"/>
    <property type="evidence" value="ECO:0007669"/>
    <property type="project" value="UniProtKB-UniRule"/>
</dbReference>
<dbReference type="Pfam" id="PF02675">
    <property type="entry name" value="AdoMet_dc"/>
    <property type="match status" value="1"/>
</dbReference>
<keyword evidence="11" id="KW-1185">Reference proteome</keyword>
<evidence type="ECO:0000256" key="3">
    <source>
        <dbReference type="ARBA" id="ARBA00023066"/>
    </source>
</evidence>
<dbReference type="InterPro" id="IPR016067">
    <property type="entry name" value="S-AdoMet_deCO2ase_core"/>
</dbReference>
<keyword evidence="3 9" id="KW-0745">Spermidine biosynthesis</keyword>
<dbReference type="SUPFAM" id="SSF56276">
    <property type="entry name" value="S-adenosylmethionine decarboxylase"/>
    <property type="match status" value="1"/>
</dbReference>
<comment type="subunit">
    <text evidence="9">Heterotetramer of two alpha and two beta chains arranged as a dimer of alpha/beta heterodimers.</text>
</comment>
<organism evidence="10 11">
    <name type="scientific">Rubritalea squalenifaciens DSM 18772</name>
    <dbReference type="NCBI Taxonomy" id="1123071"/>
    <lineage>
        <taxon>Bacteria</taxon>
        <taxon>Pseudomonadati</taxon>
        <taxon>Verrucomicrobiota</taxon>
        <taxon>Verrucomicrobiia</taxon>
        <taxon>Verrucomicrobiales</taxon>
        <taxon>Rubritaleaceae</taxon>
        <taxon>Rubritalea</taxon>
    </lineage>
</organism>
<dbReference type="AlphaFoldDB" id="A0A1M6GMW0"/>
<dbReference type="GO" id="GO:0005829">
    <property type="term" value="C:cytosol"/>
    <property type="evidence" value="ECO:0007669"/>
    <property type="project" value="TreeGrafter"/>
</dbReference>
<comment type="pathway">
    <text evidence="9">Amine and polyamine biosynthesis; S-adenosylmethioninamine biosynthesis; S-adenosylmethioninamine from S-adenosyl-L-methionine: step 1/1.</text>
</comment>
<keyword evidence="5 9" id="KW-0865">Zymogen</keyword>